<dbReference type="EMBL" id="CACVKT020003519">
    <property type="protein sequence ID" value="CAC5384323.1"/>
    <property type="molecule type" value="Genomic_DNA"/>
</dbReference>
<accession>A0A6J8BKN9</accession>
<organism evidence="1 2">
    <name type="scientific">Mytilus coruscus</name>
    <name type="common">Sea mussel</name>
    <dbReference type="NCBI Taxonomy" id="42192"/>
    <lineage>
        <taxon>Eukaryota</taxon>
        <taxon>Metazoa</taxon>
        <taxon>Spiralia</taxon>
        <taxon>Lophotrochozoa</taxon>
        <taxon>Mollusca</taxon>
        <taxon>Bivalvia</taxon>
        <taxon>Autobranchia</taxon>
        <taxon>Pteriomorphia</taxon>
        <taxon>Mytilida</taxon>
        <taxon>Mytiloidea</taxon>
        <taxon>Mytilidae</taxon>
        <taxon>Mytilinae</taxon>
        <taxon>Mytilus</taxon>
    </lineage>
</organism>
<name>A0A6J8BKN9_MYTCO</name>
<protein>
    <submittedName>
        <fullName evidence="1">Uncharacterized protein</fullName>
    </submittedName>
</protein>
<sequence>MLCRGCQRSIRRKRERLLQAPLTSRVSGDDTREKENILSMSASDSNIDNIPYRILVDIFNDASQISTKKGNIIQSPGCTDIFYVADNKSKKAKEVAVNFKSWSIKCEKVCFRFNAYSICEHTLALDESRGGLRDHLAKYLTLVCLKQEGKRHQVRHKKGRALLTNSH</sequence>
<dbReference type="Proteomes" id="UP000507470">
    <property type="component" value="Unassembled WGS sequence"/>
</dbReference>
<evidence type="ECO:0000313" key="1">
    <source>
        <dbReference type="EMBL" id="CAC5384323.1"/>
    </source>
</evidence>
<dbReference type="AlphaFoldDB" id="A0A6J8BKN9"/>
<keyword evidence="2" id="KW-1185">Reference proteome</keyword>
<proteinExistence type="predicted"/>
<gene>
    <name evidence="1" type="ORF">MCOR_19981</name>
</gene>
<evidence type="ECO:0000313" key="2">
    <source>
        <dbReference type="Proteomes" id="UP000507470"/>
    </source>
</evidence>
<reference evidence="1 2" key="1">
    <citation type="submission" date="2020-06" db="EMBL/GenBank/DDBJ databases">
        <authorList>
            <person name="Li R."/>
            <person name="Bekaert M."/>
        </authorList>
    </citation>
    <scope>NUCLEOTIDE SEQUENCE [LARGE SCALE GENOMIC DNA]</scope>
    <source>
        <strain evidence="2">wild</strain>
    </source>
</reference>